<dbReference type="InterPro" id="IPR036086">
    <property type="entry name" value="ParB/Sulfiredoxin_sf"/>
</dbReference>
<dbReference type="PIRSF" id="PIRSF036758">
    <property type="entry name" value="Aden_M_ParB"/>
    <property type="match status" value="1"/>
</dbReference>
<dbReference type="RefSeq" id="WP_063623035.1">
    <property type="nucleotide sequence ID" value="NZ_AXAX01000035.1"/>
</dbReference>
<keyword evidence="5" id="KW-1133">Transmembrane helix</keyword>
<keyword evidence="2 7" id="KW-0808">Transferase</keyword>
<dbReference type="GO" id="GO:0003677">
    <property type="term" value="F:DNA binding"/>
    <property type="evidence" value="ECO:0007669"/>
    <property type="project" value="InterPro"/>
</dbReference>
<keyword evidence="5" id="KW-0472">Membrane</keyword>
<dbReference type="InterPro" id="IPR015840">
    <property type="entry name" value="DNA_MeTrfase_ParB"/>
</dbReference>
<evidence type="ECO:0000256" key="2">
    <source>
        <dbReference type="ARBA" id="ARBA00022679"/>
    </source>
</evidence>
<sequence>MTASSKHNEVFTDLGPIERVSIDEISPPSRSLRKHTDRHKKQYARCIEALGLLAPIVVDSSGVIVGGLIWYLGALYLGLRELPVIRITHLTPEKFEVYRIAEQRLSELAPWDDRAVAEAFTELSQLDLGFSLEVTGFSQGEIDFRIENLDSLQVEPAPDPADNVPAVHSTKVSAVNDLWQLGHHRILCGSALQAASFSALMAGQRARAVITDPPFNVPIQGHVSGKGRIRHREFVMASGEMSGEEFTAFLNGYLRRAMEHLTQGALLYIFMDWRHSAEILAAATAVGLELKNICAWVKSNAGMGSFYRSQHEFVFVFKYGRGSHRNNVELGRHGRFRTNVWQYPGCNSFERNGEEGNLLALHPTVKPVQLLADAILDCTERNDIVLDNFLGSGSTLLAAERVGRRLYATELEPLYVDVAIRRWQRHTGLKAVHVQTGRHFDEIAADRKPAE</sequence>
<evidence type="ECO:0000256" key="3">
    <source>
        <dbReference type="ARBA" id="ARBA00047942"/>
    </source>
</evidence>
<dbReference type="Proteomes" id="UP000063308">
    <property type="component" value="Chromosome"/>
</dbReference>
<dbReference type="SUPFAM" id="SSF53335">
    <property type="entry name" value="S-adenosyl-L-methionine-dependent methyltransferases"/>
    <property type="match status" value="1"/>
</dbReference>
<reference evidence="7 8" key="1">
    <citation type="submission" date="2014-11" db="EMBL/GenBank/DDBJ databases">
        <title>Symbiosis island explosion on the genome of extra-slow-growing strains of soybean bradyrhizobia with massive insertion sequences.</title>
        <authorList>
            <person name="Iida T."/>
            <person name="Minamisawa K."/>
        </authorList>
    </citation>
    <scope>NUCLEOTIDE SEQUENCE [LARGE SCALE GENOMIC DNA]</scope>
    <source>
        <strain evidence="7 8">NK6</strain>
    </source>
</reference>
<dbReference type="InterPro" id="IPR001091">
    <property type="entry name" value="RM_Methyltransferase"/>
</dbReference>
<evidence type="ECO:0000313" key="7">
    <source>
        <dbReference type="EMBL" id="BAR59767.1"/>
    </source>
</evidence>
<dbReference type="GO" id="GO:0009007">
    <property type="term" value="F:site-specific DNA-methyltransferase (adenine-specific) activity"/>
    <property type="evidence" value="ECO:0007669"/>
    <property type="project" value="UniProtKB-EC"/>
</dbReference>
<dbReference type="EC" id="2.1.1.-" evidence="4"/>
<dbReference type="InterPro" id="IPR029063">
    <property type="entry name" value="SAM-dependent_MTases_sf"/>
</dbReference>
<evidence type="ECO:0000256" key="5">
    <source>
        <dbReference type="SAM" id="Phobius"/>
    </source>
</evidence>
<dbReference type="REBASE" id="108677">
    <property type="entry name" value="M.BdiNK6ORF6616P"/>
</dbReference>
<evidence type="ECO:0000256" key="1">
    <source>
        <dbReference type="ARBA" id="ARBA00022603"/>
    </source>
</evidence>
<keyword evidence="5" id="KW-0812">Transmembrane</keyword>
<keyword evidence="1 7" id="KW-0489">Methyltransferase</keyword>
<dbReference type="SUPFAM" id="SSF110849">
    <property type="entry name" value="ParB/Sulfiredoxin"/>
    <property type="match status" value="1"/>
</dbReference>
<dbReference type="GO" id="GO:0032259">
    <property type="term" value="P:methylation"/>
    <property type="evidence" value="ECO:0007669"/>
    <property type="project" value="UniProtKB-KW"/>
</dbReference>
<gene>
    <name evidence="7" type="ORF">NK6_6616</name>
</gene>
<dbReference type="InterPro" id="IPR002941">
    <property type="entry name" value="DNA_methylase_N4/N6"/>
</dbReference>
<dbReference type="GO" id="GO:0008170">
    <property type="term" value="F:N-methyltransferase activity"/>
    <property type="evidence" value="ECO:0007669"/>
    <property type="project" value="InterPro"/>
</dbReference>
<comment type="catalytic activity">
    <reaction evidence="3">
        <text>a 2'-deoxyadenosine in DNA + S-adenosyl-L-methionine = an N(6)-methyl-2'-deoxyadenosine in DNA + S-adenosyl-L-homocysteine + H(+)</text>
        <dbReference type="Rhea" id="RHEA:15197"/>
        <dbReference type="Rhea" id="RHEA-COMP:12418"/>
        <dbReference type="Rhea" id="RHEA-COMP:12419"/>
        <dbReference type="ChEBI" id="CHEBI:15378"/>
        <dbReference type="ChEBI" id="CHEBI:57856"/>
        <dbReference type="ChEBI" id="CHEBI:59789"/>
        <dbReference type="ChEBI" id="CHEBI:90615"/>
        <dbReference type="ChEBI" id="CHEBI:90616"/>
        <dbReference type="EC" id="2.1.1.72"/>
    </reaction>
</comment>
<protein>
    <recommendedName>
        <fullName evidence="4">Methyltransferase</fullName>
        <ecNumber evidence="4">2.1.1.-</ecNumber>
    </recommendedName>
</protein>
<dbReference type="Pfam" id="PF01555">
    <property type="entry name" value="N6_N4_Mtase"/>
    <property type="match status" value="1"/>
</dbReference>
<accession>A0A0E4BTF5</accession>
<dbReference type="EMBL" id="AP014685">
    <property type="protein sequence ID" value="BAR59767.1"/>
    <property type="molecule type" value="Genomic_DNA"/>
</dbReference>
<organism evidence="7 8">
    <name type="scientific">Bradyrhizobium diazoefficiens</name>
    <dbReference type="NCBI Taxonomy" id="1355477"/>
    <lineage>
        <taxon>Bacteria</taxon>
        <taxon>Pseudomonadati</taxon>
        <taxon>Pseudomonadota</taxon>
        <taxon>Alphaproteobacteria</taxon>
        <taxon>Hyphomicrobiales</taxon>
        <taxon>Nitrobacteraceae</taxon>
        <taxon>Bradyrhizobium</taxon>
    </lineage>
</organism>
<evidence type="ECO:0000259" key="6">
    <source>
        <dbReference type="Pfam" id="PF01555"/>
    </source>
</evidence>
<comment type="similarity">
    <text evidence="4">Belongs to the N(4)/N(6)-methyltransferase family.</text>
</comment>
<name>A0A0E4BTF5_9BRAD</name>
<feature type="transmembrane region" description="Helical" evidence="5">
    <location>
        <begin position="49"/>
        <end position="72"/>
    </location>
</feature>
<proteinExistence type="inferred from homology"/>
<dbReference type="PRINTS" id="PR00508">
    <property type="entry name" value="S21N4MTFRASE"/>
</dbReference>
<feature type="domain" description="DNA methylase N-4/N-6" evidence="6">
    <location>
        <begin position="208"/>
        <end position="420"/>
    </location>
</feature>
<evidence type="ECO:0000313" key="8">
    <source>
        <dbReference type="Proteomes" id="UP000063308"/>
    </source>
</evidence>
<dbReference type="Gene3D" id="3.40.50.150">
    <property type="entry name" value="Vaccinia Virus protein VP39"/>
    <property type="match status" value="1"/>
</dbReference>
<evidence type="ECO:0000256" key="4">
    <source>
        <dbReference type="RuleBase" id="RU362026"/>
    </source>
</evidence>
<dbReference type="AlphaFoldDB" id="A0A0E4BTF5"/>